<dbReference type="EMBL" id="QEWP01000026">
    <property type="protein sequence ID" value="PWD97757.1"/>
    <property type="molecule type" value="Genomic_DNA"/>
</dbReference>
<dbReference type="GO" id="GO:0016758">
    <property type="term" value="F:hexosyltransferase activity"/>
    <property type="evidence" value="ECO:0007669"/>
    <property type="project" value="UniProtKB-ARBA"/>
</dbReference>
<dbReference type="InterPro" id="IPR001173">
    <property type="entry name" value="Glyco_trans_2-like"/>
</dbReference>
<dbReference type="AlphaFoldDB" id="A0A2U2B3Z2"/>
<gene>
    <name evidence="2" type="ORF">DDZ16_19165</name>
</gene>
<keyword evidence="3" id="KW-1185">Reference proteome</keyword>
<proteinExistence type="predicted"/>
<feature type="domain" description="Glycosyltransferase 2-like" evidence="1">
    <location>
        <begin position="40"/>
        <end position="199"/>
    </location>
</feature>
<comment type="caution">
    <text evidence="2">The sequence shown here is derived from an EMBL/GenBank/DDBJ whole genome shotgun (WGS) entry which is preliminary data.</text>
</comment>
<dbReference type="Gene3D" id="3.90.550.10">
    <property type="entry name" value="Spore Coat Polysaccharide Biosynthesis Protein SpsA, Chain A"/>
    <property type="match status" value="1"/>
</dbReference>
<protein>
    <recommendedName>
        <fullName evidence="1">Glycosyltransferase 2-like domain-containing protein</fullName>
    </recommendedName>
</protein>
<organism evidence="2 3">
    <name type="scientific">Marinilabilia rubra</name>
    <dbReference type="NCBI Taxonomy" id="2162893"/>
    <lineage>
        <taxon>Bacteria</taxon>
        <taxon>Pseudomonadati</taxon>
        <taxon>Bacteroidota</taxon>
        <taxon>Bacteroidia</taxon>
        <taxon>Marinilabiliales</taxon>
        <taxon>Marinilabiliaceae</taxon>
        <taxon>Marinilabilia</taxon>
    </lineage>
</organism>
<reference evidence="2 3" key="1">
    <citation type="submission" date="2018-05" db="EMBL/GenBank/DDBJ databases">
        <title>Marinilabilia rubrum sp. nov., isolated from saltern sediment.</title>
        <authorList>
            <person name="Zhang R."/>
        </authorList>
    </citation>
    <scope>NUCLEOTIDE SEQUENCE [LARGE SCALE GENOMIC DNA]</scope>
    <source>
        <strain evidence="2 3">WTE16</strain>
    </source>
</reference>
<evidence type="ECO:0000313" key="3">
    <source>
        <dbReference type="Proteomes" id="UP000244956"/>
    </source>
</evidence>
<name>A0A2U2B3Z2_9BACT</name>
<sequence>MTSQSGKYMVDALLDLLNNEKKIYSIYMEQLNNTDYPLVSVCMITYNHEPFIAEAIEGVLMQKTNFPVKLVIGEDCSTDKTRNICEKYKQQHPDLIELIPATANLGMMSNFIRTLETCKGKYIALCEGDDYWTDPHKLQKQVDFLEENEDYSFCFHNVYINQHDYQKIFKEFTDKDGIYALEDVLKEIWFIPTCSICFKNVIDEYPKWMQNAENGDLSLIFLLALKGKIKRIDGIMGFYRQHPGGASKQFTRESLILNISYTYMNFNIATDKKFQAFIEEGFGKYIKSQYQAHYKQTAQIELKNSNKMAITFTFKELITAIGIKVKNKILNRFKTNQ</sequence>
<dbReference type="InterPro" id="IPR029044">
    <property type="entry name" value="Nucleotide-diphossugar_trans"/>
</dbReference>
<dbReference type="PANTHER" id="PTHR22916">
    <property type="entry name" value="GLYCOSYLTRANSFERASE"/>
    <property type="match status" value="1"/>
</dbReference>
<evidence type="ECO:0000313" key="2">
    <source>
        <dbReference type="EMBL" id="PWD97757.1"/>
    </source>
</evidence>
<evidence type="ECO:0000259" key="1">
    <source>
        <dbReference type="Pfam" id="PF00535"/>
    </source>
</evidence>
<dbReference type="SUPFAM" id="SSF53448">
    <property type="entry name" value="Nucleotide-diphospho-sugar transferases"/>
    <property type="match status" value="1"/>
</dbReference>
<dbReference type="Pfam" id="PF00535">
    <property type="entry name" value="Glycos_transf_2"/>
    <property type="match status" value="1"/>
</dbReference>
<dbReference type="PANTHER" id="PTHR22916:SF3">
    <property type="entry name" value="UDP-GLCNAC:BETAGAL BETA-1,3-N-ACETYLGLUCOSAMINYLTRANSFERASE-LIKE PROTEIN 1"/>
    <property type="match status" value="1"/>
</dbReference>
<accession>A0A2U2B3Z2</accession>
<dbReference type="Proteomes" id="UP000244956">
    <property type="component" value="Unassembled WGS sequence"/>
</dbReference>